<keyword evidence="5 13" id="KW-0547">Nucleotide-binding</keyword>
<evidence type="ECO:0000256" key="12">
    <source>
        <dbReference type="ARBA" id="ARBA00025280"/>
    </source>
</evidence>
<keyword evidence="10 13" id="KW-0443">Lipid metabolism</keyword>
<evidence type="ECO:0000256" key="9">
    <source>
        <dbReference type="ARBA" id="ARBA00022840"/>
    </source>
</evidence>
<evidence type="ECO:0000256" key="8">
    <source>
        <dbReference type="ARBA" id="ARBA00022833"/>
    </source>
</evidence>
<feature type="zinc finger region" description="C4-type" evidence="13">
    <location>
        <begin position="41"/>
        <end position="63"/>
    </location>
</feature>
<dbReference type="GO" id="GO:0008270">
    <property type="term" value="F:zinc ion binding"/>
    <property type="evidence" value="ECO:0007669"/>
    <property type="project" value="UniProtKB-UniRule"/>
</dbReference>
<feature type="binding site" evidence="13">
    <location>
        <position position="44"/>
    </location>
    <ligand>
        <name>Zn(2+)</name>
        <dbReference type="ChEBI" id="CHEBI:29105"/>
    </ligand>
</feature>
<dbReference type="GO" id="GO:0016743">
    <property type="term" value="F:carboxyl- or carbamoyltransferase activity"/>
    <property type="evidence" value="ECO:0007669"/>
    <property type="project" value="UniProtKB-UniRule"/>
</dbReference>
<comment type="subcellular location">
    <subcellularLocation>
        <location evidence="1 13">Cytoplasm</location>
    </subcellularLocation>
</comment>
<protein>
    <recommendedName>
        <fullName evidence="13">Acetyl-coenzyme A carboxylase carboxyl transferase subunit beta</fullName>
        <shortName evidence="13">ACCase subunit beta</shortName>
        <shortName evidence="13">Acetyl-CoA carboxylase carboxyltransferase subunit beta</shortName>
        <ecNumber evidence="13">2.1.3.15</ecNumber>
    </recommendedName>
</protein>
<feature type="binding site" evidence="13">
    <location>
        <position position="41"/>
    </location>
    <ligand>
        <name>Zn(2+)</name>
        <dbReference type="ChEBI" id="CHEBI:29105"/>
    </ligand>
</feature>
<evidence type="ECO:0000313" key="16">
    <source>
        <dbReference type="Proteomes" id="UP000295008"/>
    </source>
</evidence>
<organism evidence="15 16">
    <name type="scientific">Hydrogenispora ethanolica</name>
    <dbReference type="NCBI Taxonomy" id="1082276"/>
    <lineage>
        <taxon>Bacteria</taxon>
        <taxon>Bacillati</taxon>
        <taxon>Bacillota</taxon>
        <taxon>Hydrogenispora</taxon>
    </lineage>
</organism>
<dbReference type="GO" id="GO:0005524">
    <property type="term" value="F:ATP binding"/>
    <property type="evidence" value="ECO:0007669"/>
    <property type="project" value="UniProtKB-KW"/>
</dbReference>
<feature type="domain" description="CoA carboxyltransferase N-terminal" evidence="14">
    <location>
        <begin position="37"/>
        <end position="298"/>
    </location>
</feature>
<evidence type="ECO:0000256" key="3">
    <source>
        <dbReference type="ARBA" id="ARBA00022679"/>
    </source>
</evidence>
<dbReference type="PRINTS" id="PR01070">
    <property type="entry name" value="ACCCTRFRASEB"/>
</dbReference>
<keyword evidence="9 13" id="KW-0067">ATP-binding</keyword>
<dbReference type="InterPro" id="IPR029045">
    <property type="entry name" value="ClpP/crotonase-like_dom_sf"/>
</dbReference>
<evidence type="ECO:0000256" key="7">
    <source>
        <dbReference type="ARBA" id="ARBA00022832"/>
    </source>
</evidence>
<feature type="binding site" evidence="13">
    <location>
        <position position="60"/>
    </location>
    <ligand>
        <name>Zn(2+)</name>
        <dbReference type="ChEBI" id="CHEBI:29105"/>
    </ligand>
</feature>
<dbReference type="AlphaFoldDB" id="A0A4V2QD48"/>
<evidence type="ECO:0000256" key="4">
    <source>
        <dbReference type="ARBA" id="ARBA00022723"/>
    </source>
</evidence>
<dbReference type="GO" id="GO:0003989">
    <property type="term" value="F:acetyl-CoA carboxylase activity"/>
    <property type="evidence" value="ECO:0007669"/>
    <property type="project" value="InterPro"/>
</dbReference>
<evidence type="ECO:0000256" key="13">
    <source>
        <dbReference type="HAMAP-Rule" id="MF_01395"/>
    </source>
</evidence>
<dbReference type="GO" id="GO:0006633">
    <property type="term" value="P:fatty acid biosynthetic process"/>
    <property type="evidence" value="ECO:0007669"/>
    <property type="project" value="UniProtKB-KW"/>
</dbReference>
<keyword evidence="13" id="KW-0963">Cytoplasm</keyword>
<keyword evidence="4 13" id="KW-0479">Metal-binding</keyword>
<gene>
    <name evidence="13" type="primary">accD</name>
    <name evidence="15" type="ORF">EDC14_102262</name>
</gene>
<dbReference type="PANTHER" id="PTHR42995">
    <property type="entry name" value="ACETYL-COENZYME A CARBOXYLASE CARBOXYL TRANSFERASE SUBUNIT BETA, CHLOROPLASTIC"/>
    <property type="match status" value="1"/>
</dbReference>
<evidence type="ECO:0000256" key="5">
    <source>
        <dbReference type="ARBA" id="ARBA00022741"/>
    </source>
</evidence>
<dbReference type="PANTHER" id="PTHR42995:SF5">
    <property type="entry name" value="ACETYL-COENZYME A CARBOXYLASE CARBOXYL TRANSFERASE SUBUNIT BETA, CHLOROPLASTIC"/>
    <property type="match status" value="1"/>
</dbReference>
<accession>A0A4V2QD48</accession>
<evidence type="ECO:0000259" key="14">
    <source>
        <dbReference type="PROSITE" id="PS50980"/>
    </source>
</evidence>
<name>A0A4V2QD48_HYDET</name>
<feature type="binding site" evidence="13">
    <location>
        <position position="63"/>
    </location>
    <ligand>
        <name>Zn(2+)</name>
        <dbReference type="ChEBI" id="CHEBI:29105"/>
    </ligand>
</feature>
<evidence type="ECO:0000256" key="11">
    <source>
        <dbReference type="ARBA" id="ARBA00023160"/>
    </source>
</evidence>
<comment type="subunit">
    <text evidence="13">Acetyl-CoA carboxylase is a heterohexamer composed of biotin carboxyl carrier protein (AccB), biotin carboxylase (AccC) and two subunits each of ACCase subunit alpha (AccA) and ACCase subunit beta (AccD).</text>
</comment>
<dbReference type="InterPro" id="IPR011762">
    <property type="entry name" value="COA_CT_N"/>
</dbReference>
<dbReference type="InterPro" id="IPR041010">
    <property type="entry name" value="Znf-ACC"/>
</dbReference>
<keyword evidence="11 13" id="KW-0275">Fatty acid biosynthesis</keyword>
<keyword evidence="6 13" id="KW-0863">Zinc-finger</keyword>
<comment type="catalytic activity">
    <reaction evidence="13">
        <text>N(6)-carboxybiotinyl-L-lysyl-[protein] + acetyl-CoA = N(6)-biotinyl-L-lysyl-[protein] + malonyl-CoA</text>
        <dbReference type="Rhea" id="RHEA:54728"/>
        <dbReference type="Rhea" id="RHEA-COMP:10505"/>
        <dbReference type="Rhea" id="RHEA-COMP:10506"/>
        <dbReference type="ChEBI" id="CHEBI:57288"/>
        <dbReference type="ChEBI" id="CHEBI:57384"/>
        <dbReference type="ChEBI" id="CHEBI:83144"/>
        <dbReference type="ChEBI" id="CHEBI:83145"/>
        <dbReference type="EC" id="2.1.3.15"/>
    </reaction>
</comment>
<evidence type="ECO:0000313" key="15">
    <source>
        <dbReference type="EMBL" id="TCL63007.1"/>
    </source>
</evidence>
<dbReference type="OrthoDB" id="9772975at2"/>
<dbReference type="InterPro" id="IPR000438">
    <property type="entry name" value="Acetyl_CoA_COase_Trfase_b_su"/>
</dbReference>
<keyword evidence="16" id="KW-1185">Reference proteome</keyword>
<dbReference type="Proteomes" id="UP000295008">
    <property type="component" value="Unassembled WGS sequence"/>
</dbReference>
<dbReference type="EC" id="2.1.3.15" evidence="13"/>
<evidence type="ECO:0000256" key="10">
    <source>
        <dbReference type="ARBA" id="ARBA00023098"/>
    </source>
</evidence>
<dbReference type="Pfam" id="PF17848">
    <property type="entry name" value="Zn_ribbon_ACC"/>
    <property type="match status" value="1"/>
</dbReference>
<proteinExistence type="inferred from homology"/>
<dbReference type="PROSITE" id="PS50980">
    <property type="entry name" value="COA_CT_NTER"/>
    <property type="match status" value="1"/>
</dbReference>
<comment type="function">
    <text evidence="12 13">Component of the acetyl coenzyme A carboxylase (ACC) complex. Biotin carboxylase (BC) catalyzes the carboxylation of biotin on its carrier protein (BCCP) and then the CO(2) group is transferred by the transcarboxylase to acetyl-CoA to form malonyl-CoA.</text>
</comment>
<keyword evidence="3 13" id="KW-0808">Transferase</keyword>
<dbReference type="GO" id="GO:2001295">
    <property type="term" value="P:malonyl-CoA biosynthetic process"/>
    <property type="evidence" value="ECO:0007669"/>
    <property type="project" value="UniProtKB-UniRule"/>
</dbReference>
<dbReference type="EMBL" id="SLUN01000022">
    <property type="protein sequence ID" value="TCL63007.1"/>
    <property type="molecule type" value="Genomic_DNA"/>
</dbReference>
<comment type="similarity">
    <text evidence="13">Belongs to the AccD/PCCB family.</text>
</comment>
<dbReference type="SUPFAM" id="SSF52096">
    <property type="entry name" value="ClpP/crotonase"/>
    <property type="match status" value="1"/>
</dbReference>
<dbReference type="NCBIfam" id="TIGR00515">
    <property type="entry name" value="accD"/>
    <property type="match status" value="1"/>
</dbReference>
<dbReference type="RefSeq" id="WP_132015473.1">
    <property type="nucleotide sequence ID" value="NZ_SLUN01000022.1"/>
</dbReference>
<comment type="pathway">
    <text evidence="13">Lipid metabolism; malonyl-CoA biosynthesis; malonyl-CoA from acetyl-CoA: step 1/1.</text>
</comment>
<evidence type="ECO:0000256" key="2">
    <source>
        <dbReference type="ARBA" id="ARBA00022516"/>
    </source>
</evidence>
<dbReference type="GO" id="GO:0009317">
    <property type="term" value="C:acetyl-CoA carboxylase complex"/>
    <property type="evidence" value="ECO:0007669"/>
    <property type="project" value="InterPro"/>
</dbReference>
<evidence type="ECO:0000256" key="6">
    <source>
        <dbReference type="ARBA" id="ARBA00022771"/>
    </source>
</evidence>
<comment type="cofactor">
    <cofactor evidence="13">
        <name>Zn(2+)</name>
        <dbReference type="ChEBI" id="CHEBI:29105"/>
    </cofactor>
    <text evidence="13">Binds 1 zinc ion per subunit.</text>
</comment>
<dbReference type="Gene3D" id="3.90.226.10">
    <property type="entry name" value="2-enoyl-CoA Hydratase, Chain A, domain 1"/>
    <property type="match status" value="1"/>
</dbReference>
<comment type="caution">
    <text evidence="15">The sequence shown here is derived from an EMBL/GenBank/DDBJ whole genome shotgun (WGS) entry which is preliminary data.</text>
</comment>
<evidence type="ECO:0000256" key="1">
    <source>
        <dbReference type="ARBA" id="ARBA00004496"/>
    </source>
</evidence>
<dbReference type="HAMAP" id="MF_01395">
    <property type="entry name" value="AcetylCoA_CT_beta"/>
    <property type="match status" value="1"/>
</dbReference>
<dbReference type="UniPathway" id="UPA00655">
    <property type="reaction ID" value="UER00711"/>
</dbReference>
<keyword evidence="8 13" id="KW-0862">Zinc</keyword>
<dbReference type="InterPro" id="IPR034733">
    <property type="entry name" value="AcCoA_carboxyl_beta"/>
</dbReference>
<sequence length="298" mass="32270">MLKDLFKTKPKYITVKTDQSDFTHKVEIEKKEIPDGLWVKCNRCAQITYHKDIEKNLKVCPKCGFHFRIGAKERLMLLADADSFHEEHENLKTVNPLNFPDYENKVKKSQKTTELIEGAIVGKSLIGGIPAVLAVIDFGFVGGSMGSVVGEKITRAIELAAAEKIPLIAVSAGGGGARMHEGILSLMQMAKTSQALNKLSAAGSLYISVLTDPTMGGVFASFASLGDVIIAEPDALIGFAGPRVIQQTIHQTLPAGFQTSEFLLEHGIIDMIVARKDLKATLVQLLKFHAKGGVNIGE</sequence>
<reference evidence="15 16" key="1">
    <citation type="submission" date="2019-03" db="EMBL/GenBank/DDBJ databases">
        <title>Genomic Encyclopedia of Type Strains, Phase IV (KMG-IV): sequencing the most valuable type-strain genomes for metagenomic binning, comparative biology and taxonomic classification.</title>
        <authorList>
            <person name="Goeker M."/>
        </authorList>
    </citation>
    <scope>NUCLEOTIDE SEQUENCE [LARGE SCALE GENOMIC DNA]</scope>
    <source>
        <strain evidence="15 16">LX-B</strain>
    </source>
</reference>
<keyword evidence="7 13" id="KW-0276">Fatty acid metabolism</keyword>
<keyword evidence="2 13" id="KW-0444">Lipid biosynthesis</keyword>
<dbReference type="Pfam" id="PF01039">
    <property type="entry name" value="Carboxyl_trans"/>
    <property type="match status" value="1"/>
</dbReference>